<name>A0A5B7F754_PORTR</name>
<organism evidence="2 3">
    <name type="scientific">Portunus trituberculatus</name>
    <name type="common">Swimming crab</name>
    <name type="synonym">Neptunus trituberculatus</name>
    <dbReference type="NCBI Taxonomy" id="210409"/>
    <lineage>
        <taxon>Eukaryota</taxon>
        <taxon>Metazoa</taxon>
        <taxon>Ecdysozoa</taxon>
        <taxon>Arthropoda</taxon>
        <taxon>Crustacea</taxon>
        <taxon>Multicrustacea</taxon>
        <taxon>Malacostraca</taxon>
        <taxon>Eumalacostraca</taxon>
        <taxon>Eucarida</taxon>
        <taxon>Decapoda</taxon>
        <taxon>Pleocyemata</taxon>
        <taxon>Brachyura</taxon>
        <taxon>Eubrachyura</taxon>
        <taxon>Portunoidea</taxon>
        <taxon>Portunidae</taxon>
        <taxon>Portuninae</taxon>
        <taxon>Portunus</taxon>
    </lineage>
</organism>
<accession>A0A5B7F754</accession>
<feature type="region of interest" description="Disordered" evidence="1">
    <location>
        <begin position="48"/>
        <end position="76"/>
    </location>
</feature>
<feature type="region of interest" description="Disordered" evidence="1">
    <location>
        <begin position="14"/>
        <end position="34"/>
    </location>
</feature>
<feature type="compositionally biased region" description="Basic and acidic residues" evidence="1">
    <location>
        <begin position="14"/>
        <end position="32"/>
    </location>
</feature>
<reference evidence="2 3" key="1">
    <citation type="submission" date="2019-05" db="EMBL/GenBank/DDBJ databases">
        <title>Another draft genome of Portunus trituberculatus and its Hox gene families provides insights of decapod evolution.</title>
        <authorList>
            <person name="Jeong J.-H."/>
            <person name="Song I."/>
            <person name="Kim S."/>
            <person name="Choi T."/>
            <person name="Kim D."/>
            <person name="Ryu S."/>
            <person name="Kim W."/>
        </authorList>
    </citation>
    <scope>NUCLEOTIDE SEQUENCE [LARGE SCALE GENOMIC DNA]</scope>
    <source>
        <tissue evidence="2">Muscle</tissue>
    </source>
</reference>
<dbReference type="EMBL" id="VSRR010004854">
    <property type="protein sequence ID" value="MPC40903.1"/>
    <property type="molecule type" value="Genomic_DNA"/>
</dbReference>
<comment type="caution">
    <text evidence="2">The sequence shown here is derived from an EMBL/GenBank/DDBJ whole genome shotgun (WGS) entry which is preliminary data.</text>
</comment>
<evidence type="ECO:0000256" key="1">
    <source>
        <dbReference type="SAM" id="MobiDB-lite"/>
    </source>
</evidence>
<evidence type="ECO:0000313" key="3">
    <source>
        <dbReference type="Proteomes" id="UP000324222"/>
    </source>
</evidence>
<proteinExistence type="predicted"/>
<gene>
    <name evidence="2" type="ORF">E2C01_034477</name>
</gene>
<keyword evidence="3" id="KW-1185">Reference proteome</keyword>
<dbReference type="Proteomes" id="UP000324222">
    <property type="component" value="Unassembled WGS sequence"/>
</dbReference>
<evidence type="ECO:0000313" key="2">
    <source>
        <dbReference type="EMBL" id="MPC40903.1"/>
    </source>
</evidence>
<sequence>MWKKRESQWKNLLDRAELKDKKQHQRSTDTKTKLPNLHLTSAIQLLLQPSKVEQNRDERKKKALCSEATGGREASR</sequence>
<protein>
    <submittedName>
        <fullName evidence="2">Uncharacterized protein</fullName>
    </submittedName>
</protein>
<dbReference type="AlphaFoldDB" id="A0A5B7F754"/>